<feature type="compositionally biased region" description="Polar residues" evidence="2">
    <location>
        <begin position="508"/>
        <end position="519"/>
    </location>
</feature>
<proteinExistence type="predicted"/>
<evidence type="ECO:0000313" key="4">
    <source>
        <dbReference type="EMBL" id="KAJ4388204.1"/>
    </source>
</evidence>
<evidence type="ECO:0000313" key="5">
    <source>
        <dbReference type="Proteomes" id="UP001140453"/>
    </source>
</evidence>
<name>A0A9W9CV86_9PEZI</name>
<dbReference type="Proteomes" id="UP001140453">
    <property type="component" value="Unassembled WGS sequence"/>
</dbReference>
<reference evidence="4" key="1">
    <citation type="submission" date="2022-10" db="EMBL/GenBank/DDBJ databases">
        <title>Tapping the CABI collections for fungal endophytes: first genome assemblies for Collariella, Neodidymelliopsis, Ascochyta clinopodiicola, Didymella pomorum, Didymosphaeria variabile, Neocosmospora piperis and Neocucurbitaria cava.</title>
        <authorList>
            <person name="Hill R."/>
        </authorList>
    </citation>
    <scope>NUCLEOTIDE SEQUENCE</scope>
    <source>
        <strain evidence="4">IMI 355082</strain>
    </source>
</reference>
<accession>A0A9W9CV86</accession>
<dbReference type="GO" id="GO:0003700">
    <property type="term" value="F:DNA-binding transcription factor activity"/>
    <property type="evidence" value="ECO:0007669"/>
    <property type="project" value="InterPro"/>
</dbReference>
<organism evidence="4 5">
    <name type="scientific">Gnomoniopsis smithogilvyi</name>
    <dbReference type="NCBI Taxonomy" id="1191159"/>
    <lineage>
        <taxon>Eukaryota</taxon>
        <taxon>Fungi</taxon>
        <taxon>Dikarya</taxon>
        <taxon>Ascomycota</taxon>
        <taxon>Pezizomycotina</taxon>
        <taxon>Sordariomycetes</taxon>
        <taxon>Sordariomycetidae</taxon>
        <taxon>Diaporthales</taxon>
        <taxon>Gnomoniaceae</taxon>
        <taxon>Gnomoniopsis</taxon>
    </lineage>
</organism>
<feature type="compositionally biased region" description="Basic and acidic residues" evidence="2">
    <location>
        <begin position="647"/>
        <end position="661"/>
    </location>
</feature>
<dbReference type="InterPro" id="IPR007219">
    <property type="entry name" value="XnlR_reg_dom"/>
</dbReference>
<dbReference type="PANTHER" id="PTHR46910:SF15">
    <property type="entry name" value="PRNA PROTEIN"/>
    <property type="match status" value="1"/>
</dbReference>
<protein>
    <recommendedName>
        <fullName evidence="3">Xylanolytic transcriptional activator regulatory domain-containing protein</fullName>
    </recommendedName>
</protein>
<dbReference type="GO" id="GO:0008270">
    <property type="term" value="F:zinc ion binding"/>
    <property type="evidence" value="ECO:0007669"/>
    <property type="project" value="InterPro"/>
</dbReference>
<evidence type="ECO:0000259" key="3">
    <source>
        <dbReference type="SMART" id="SM00906"/>
    </source>
</evidence>
<comment type="caution">
    <text evidence="4">The sequence shown here is derived from an EMBL/GenBank/DDBJ whole genome shotgun (WGS) entry which is preliminary data.</text>
</comment>
<dbReference type="AlphaFoldDB" id="A0A9W9CV86"/>
<gene>
    <name evidence="4" type="ORF">N0V93_008811</name>
</gene>
<feature type="region of interest" description="Disordered" evidence="2">
    <location>
        <begin position="68"/>
        <end position="93"/>
    </location>
</feature>
<dbReference type="GO" id="GO:0003677">
    <property type="term" value="F:DNA binding"/>
    <property type="evidence" value="ECO:0007669"/>
    <property type="project" value="InterPro"/>
</dbReference>
<dbReference type="EMBL" id="JAPEVB010000005">
    <property type="protein sequence ID" value="KAJ4388204.1"/>
    <property type="molecule type" value="Genomic_DNA"/>
</dbReference>
<dbReference type="CDD" id="cd12148">
    <property type="entry name" value="fungal_TF_MHR"/>
    <property type="match status" value="1"/>
</dbReference>
<keyword evidence="5" id="KW-1185">Reference proteome</keyword>
<dbReference type="InterPro" id="IPR050987">
    <property type="entry name" value="AtrR-like"/>
</dbReference>
<dbReference type="Pfam" id="PF04082">
    <property type="entry name" value="Fungal_trans"/>
    <property type="match status" value="1"/>
</dbReference>
<feature type="domain" description="Xylanolytic transcriptional activator regulatory" evidence="3">
    <location>
        <begin position="332"/>
        <end position="405"/>
    </location>
</feature>
<dbReference type="OrthoDB" id="3921198at2759"/>
<feature type="region of interest" description="Disordered" evidence="2">
    <location>
        <begin position="643"/>
        <end position="666"/>
    </location>
</feature>
<dbReference type="GO" id="GO:0006351">
    <property type="term" value="P:DNA-templated transcription"/>
    <property type="evidence" value="ECO:0007669"/>
    <property type="project" value="InterPro"/>
</dbReference>
<keyword evidence="1" id="KW-0539">Nucleus</keyword>
<evidence type="ECO:0000256" key="1">
    <source>
        <dbReference type="ARBA" id="ARBA00023242"/>
    </source>
</evidence>
<sequence>MSGMNSSTADASSITARAVGAHGPSSNDAGYASADSKRSEERTKCLEQLVHHLLGDVPMDLNNLRRMAEKASQRSGTGSDDAGARAGTEELDDLTLEDENFTVKTLSQSTAHYSGEFSHWNFSQKLRRRLSQCLDTSDVAIPVIRKDLRTSSNPMPPPPGRNMPANRAGMRIMEYWRATQLQSPKTLVQGVLGCLPPRAVSSFLVQIYFQFAQVNCFYVEESWLRKKLDFLYEAPGHVTSEDSAWVCSVLMVLGIGTQFAHMATGPPGDGDTDDRKITPVLPGDSDSDVGVTFYQTASKLIPDIITIASMESVRAFLLLAHYVLPLDTQGLSYTYLGLGMKMAIQNGMHRRYQGTDLDAWTIETRNRLWWTAYTVERRVSVLHGRPASIAATEVDADLPKDLAEFRQPGDNSKFSNISALIEMTLRLGDVANAITLLRRCPKNLQHTYFERIVDICQSLRAWWQELPPETRDPAPSSQSFRSNAHLKLCLHLNDIFVGRPFIFSHSTGASPGSVSSPGTTRLPDTPVSQSHTQDRPRNRAALADRAVEAAMNIISLLRILHETTGLARSSYTEFSSCRAALLVMLAQSVNGPQTLELKAAIDVGMQLIRRMAAGNVSTQSETSVIEALETAVRRLHEMQHSVLTTHTEPEGAPRRRGKGSEQVDAGKSGYERFREWASLWPPGGGEAHGEVMTAGAVAFADTRTPPSYGMPPAGLPPGPGRTMEHSPESSRWMTMMDTGMGIGIEQLDDLGLFGGFPELGALDGWPGLT</sequence>
<dbReference type="SMART" id="SM00906">
    <property type="entry name" value="Fungal_trans"/>
    <property type="match status" value="1"/>
</dbReference>
<evidence type="ECO:0000256" key="2">
    <source>
        <dbReference type="SAM" id="MobiDB-lite"/>
    </source>
</evidence>
<feature type="region of interest" description="Disordered" evidence="2">
    <location>
        <begin position="508"/>
        <end position="539"/>
    </location>
</feature>
<feature type="region of interest" description="Disordered" evidence="2">
    <location>
        <begin position="1"/>
        <end position="38"/>
    </location>
</feature>
<feature type="compositionally biased region" description="Polar residues" evidence="2">
    <location>
        <begin position="1"/>
        <end position="15"/>
    </location>
</feature>
<dbReference type="PANTHER" id="PTHR46910">
    <property type="entry name" value="TRANSCRIPTION FACTOR PDR1"/>
    <property type="match status" value="1"/>
</dbReference>